<dbReference type="SFLD" id="SFLDG01067">
    <property type="entry name" value="SPASM/twitch_domain_containing"/>
    <property type="match status" value="1"/>
</dbReference>
<dbReference type="GO" id="GO:0003824">
    <property type="term" value="F:catalytic activity"/>
    <property type="evidence" value="ECO:0007669"/>
    <property type="project" value="InterPro"/>
</dbReference>
<evidence type="ECO:0000256" key="3">
    <source>
        <dbReference type="ARBA" id="ARBA00022691"/>
    </source>
</evidence>
<accession>A0A1M7LVZ8</accession>
<dbReference type="GO" id="GO:0051539">
    <property type="term" value="F:4 iron, 4 sulfur cluster binding"/>
    <property type="evidence" value="ECO:0007669"/>
    <property type="project" value="UniProtKB-KW"/>
</dbReference>
<dbReference type="SUPFAM" id="SSF102114">
    <property type="entry name" value="Radical SAM enzymes"/>
    <property type="match status" value="1"/>
</dbReference>
<dbReference type="PIRSF" id="PIRSF037420">
    <property type="entry name" value="PQQ_syn_pqqE"/>
    <property type="match status" value="1"/>
</dbReference>
<dbReference type="SFLD" id="SFLDS00029">
    <property type="entry name" value="Radical_SAM"/>
    <property type="match status" value="1"/>
</dbReference>
<sequence length="330" mass="36392">MNIISWNSTNQCHLSCPHCYRDAGSDMGKELNTAEAKRMLDQIKAANFHLMVFSGGEPLLRNDIFELMAYASKIGLRPVLGTGGGLIDAAAALELKAAGVLAAGISLDSVNAEKHDRFRGEEGLFARVENAFLELKKVGIPFQTHMTVMDWNLGELESIIDYSAQIGAKAAHIFFMVPTGRAAYIEESAISKKEYQLAVERIMRKSEEVEIEVKPVCAPQFIATADQLDINSRFKNGCLAGVSYCIVNPVGDVQPCAYLDLKVGNVKEESFKSIWENSKILNEMRTLDWEGKCGSCKYGSSCRGCRARAYYYSGDYMKADPFCSIENTGL</sequence>
<dbReference type="OrthoDB" id="7021155at2"/>
<evidence type="ECO:0000256" key="5">
    <source>
        <dbReference type="ARBA" id="ARBA00023004"/>
    </source>
</evidence>
<dbReference type="SFLD" id="SFLDG01386">
    <property type="entry name" value="main_SPASM_domain-containing"/>
    <property type="match status" value="1"/>
</dbReference>
<dbReference type="InterPro" id="IPR058240">
    <property type="entry name" value="rSAM_sf"/>
</dbReference>
<comment type="cofactor">
    <cofactor evidence="1">
        <name>[4Fe-4S] cluster</name>
        <dbReference type="ChEBI" id="CHEBI:49883"/>
    </cofactor>
</comment>
<dbReference type="Pfam" id="PF04055">
    <property type="entry name" value="Radical_SAM"/>
    <property type="match status" value="1"/>
</dbReference>
<dbReference type="Proteomes" id="UP000198945">
    <property type="component" value="Unassembled WGS sequence"/>
</dbReference>
<dbReference type="GO" id="GO:0046872">
    <property type="term" value="F:metal ion binding"/>
    <property type="evidence" value="ECO:0007669"/>
    <property type="project" value="UniProtKB-KW"/>
</dbReference>
<dbReference type="PANTHER" id="PTHR11228:SF7">
    <property type="entry name" value="PQQA PEPTIDE CYCLASE"/>
    <property type="match status" value="1"/>
</dbReference>
<keyword evidence="6" id="KW-0411">Iron-sulfur</keyword>
<keyword evidence="4" id="KW-0479">Metal-binding</keyword>
<evidence type="ECO:0000256" key="2">
    <source>
        <dbReference type="ARBA" id="ARBA00022485"/>
    </source>
</evidence>
<evidence type="ECO:0000313" key="8">
    <source>
        <dbReference type="EMBL" id="SDJ05113.1"/>
    </source>
</evidence>
<dbReference type="CDD" id="cd21123">
    <property type="entry name" value="SPASM_MftC-like"/>
    <property type="match status" value="1"/>
</dbReference>
<dbReference type="InterPro" id="IPR017200">
    <property type="entry name" value="PqqE-like"/>
</dbReference>
<dbReference type="STRING" id="54121.SAMN04515653_11423"/>
<protein>
    <submittedName>
        <fullName evidence="8">Putative heme d1 biosynthesis radical SAM protein NirJ2</fullName>
    </submittedName>
</protein>
<dbReference type="InterPro" id="IPR013785">
    <property type="entry name" value="Aldolase_TIM"/>
</dbReference>
<dbReference type="Gene3D" id="3.20.20.70">
    <property type="entry name" value="Aldolase class I"/>
    <property type="match status" value="1"/>
</dbReference>
<evidence type="ECO:0000259" key="7">
    <source>
        <dbReference type="PROSITE" id="PS51918"/>
    </source>
</evidence>
<dbReference type="SMART" id="SM00729">
    <property type="entry name" value="Elp3"/>
    <property type="match status" value="1"/>
</dbReference>
<keyword evidence="2" id="KW-0004">4Fe-4S</keyword>
<dbReference type="NCBIfam" id="TIGR04085">
    <property type="entry name" value="rSAM_more_4Fe4S"/>
    <property type="match status" value="1"/>
</dbReference>
<evidence type="ECO:0000256" key="6">
    <source>
        <dbReference type="ARBA" id="ARBA00023014"/>
    </source>
</evidence>
<keyword evidence="5" id="KW-0408">Iron</keyword>
<feature type="domain" description="Radical SAM core" evidence="7">
    <location>
        <begin position="1"/>
        <end position="212"/>
    </location>
</feature>
<dbReference type="InterPro" id="IPR006638">
    <property type="entry name" value="Elp3/MiaA/NifB-like_rSAM"/>
</dbReference>
<dbReference type="InterPro" id="IPR023885">
    <property type="entry name" value="4Fe4S-binding_SPASM_dom"/>
</dbReference>
<keyword evidence="3" id="KW-0949">S-adenosyl-L-methionine</keyword>
<dbReference type="CDD" id="cd01335">
    <property type="entry name" value="Radical_SAM"/>
    <property type="match status" value="1"/>
</dbReference>
<dbReference type="InterPro" id="IPR007197">
    <property type="entry name" value="rSAM"/>
</dbReference>
<evidence type="ECO:0000256" key="1">
    <source>
        <dbReference type="ARBA" id="ARBA00001966"/>
    </source>
</evidence>
<dbReference type="PANTHER" id="PTHR11228">
    <property type="entry name" value="RADICAL SAM DOMAIN PROTEIN"/>
    <property type="match status" value="1"/>
</dbReference>
<proteinExistence type="predicted"/>
<dbReference type="Pfam" id="PF13186">
    <property type="entry name" value="SPASM"/>
    <property type="match status" value="1"/>
</dbReference>
<evidence type="ECO:0000256" key="4">
    <source>
        <dbReference type="ARBA" id="ARBA00022723"/>
    </source>
</evidence>
<reference evidence="8 9" key="1">
    <citation type="submission" date="2016-10" db="EMBL/GenBank/DDBJ databases">
        <authorList>
            <person name="de Groot N.N."/>
        </authorList>
    </citation>
    <scope>NUCLEOTIDE SEQUENCE [LARGE SCALE GENOMIC DNA]</scope>
    <source>
        <strain evidence="8 9">WG7</strain>
    </source>
</reference>
<dbReference type="AlphaFoldDB" id="A0A1M7LVZ8"/>
<organism evidence="8 9">
    <name type="scientific">Halanaerobium congolense</name>
    <dbReference type="NCBI Taxonomy" id="54121"/>
    <lineage>
        <taxon>Bacteria</taxon>
        <taxon>Bacillati</taxon>
        <taxon>Bacillota</taxon>
        <taxon>Clostridia</taxon>
        <taxon>Halanaerobiales</taxon>
        <taxon>Halanaerobiaceae</taxon>
        <taxon>Halanaerobium</taxon>
    </lineage>
</organism>
<name>A0A1M7LVZ8_9FIRM</name>
<dbReference type="EMBL" id="FNEH01000025">
    <property type="protein sequence ID" value="SDJ05113.1"/>
    <property type="molecule type" value="Genomic_DNA"/>
</dbReference>
<dbReference type="InterPro" id="IPR050377">
    <property type="entry name" value="Radical_SAM_PqqE_MftC-like"/>
</dbReference>
<dbReference type="PROSITE" id="PS51918">
    <property type="entry name" value="RADICAL_SAM"/>
    <property type="match status" value="1"/>
</dbReference>
<dbReference type="RefSeq" id="WP_073158785.1">
    <property type="nucleotide sequence ID" value="NZ_FNDF01000004.1"/>
</dbReference>
<gene>
    <name evidence="8" type="ORF">SAMN04515654_1257</name>
</gene>
<evidence type="ECO:0000313" key="9">
    <source>
        <dbReference type="Proteomes" id="UP000198945"/>
    </source>
</evidence>